<dbReference type="AlphaFoldDB" id="W1VSH4"/>
<keyword evidence="1" id="KW-0808">Transferase</keyword>
<dbReference type="GO" id="GO:0016301">
    <property type="term" value="F:kinase activity"/>
    <property type="evidence" value="ECO:0007669"/>
    <property type="project" value="UniProtKB-KW"/>
</dbReference>
<organism evidence="1 2">
    <name type="scientific">Actinomyces urogenitalis DORA_12</name>
    <dbReference type="NCBI Taxonomy" id="1403939"/>
    <lineage>
        <taxon>Bacteria</taxon>
        <taxon>Bacillati</taxon>
        <taxon>Actinomycetota</taxon>
        <taxon>Actinomycetes</taxon>
        <taxon>Actinomycetales</taxon>
        <taxon>Actinomycetaceae</taxon>
        <taxon>Actinomyces</taxon>
    </lineage>
</organism>
<name>W1VSH4_9ACTO</name>
<dbReference type="PATRIC" id="fig|1403939.3.peg.137"/>
<reference evidence="1 2" key="1">
    <citation type="submission" date="2013-12" db="EMBL/GenBank/DDBJ databases">
        <title>A Varibaculum cambriense genome reconstructed from a premature infant gut community with otherwise low bacterial novelty that shifts toward anaerobic metabolism during the third week of life.</title>
        <authorList>
            <person name="Brown C.T."/>
            <person name="Sharon I."/>
            <person name="Thomas B.C."/>
            <person name="Castelle C.J."/>
            <person name="Morowitz M.J."/>
            <person name="Banfield J.F."/>
        </authorList>
    </citation>
    <scope>NUCLEOTIDE SEQUENCE [LARGE SCALE GENOMIC DNA]</scope>
    <source>
        <strain evidence="2">DORA_12</strain>
    </source>
</reference>
<evidence type="ECO:0000313" key="1">
    <source>
        <dbReference type="EMBL" id="ETJ07079.1"/>
    </source>
</evidence>
<protein>
    <submittedName>
        <fullName evidence="1">Shikimate kinase and 3-dehydroquinate synthase</fullName>
    </submittedName>
</protein>
<evidence type="ECO:0000313" key="2">
    <source>
        <dbReference type="Proteomes" id="UP000018852"/>
    </source>
</evidence>
<sequence>GLPLAFPQGQGRWEEMVAVMRRDKKVRAGRIRMVLLDALAHPVRGVEPEDCVLEAAHEAVTRLAS</sequence>
<comment type="caution">
    <text evidence="1">The sequence shown here is derived from an EMBL/GenBank/DDBJ whole genome shotgun (WGS) entry which is preliminary data.</text>
</comment>
<proteinExistence type="predicted"/>
<dbReference type="EMBL" id="AZLV01000142">
    <property type="protein sequence ID" value="ETJ07079.1"/>
    <property type="molecule type" value="Genomic_DNA"/>
</dbReference>
<accession>W1VSH4</accession>
<feature type="non-terminal residue" evidence="1">
    <location>
        <position position="1"/>
    </location>
</feature>
<dbReference type="Proteomes" id="UP000018852">
    <property type="component" value="Unassembled WGS sequence"/>
</dbReference>
<keyword evidence="1" id="KW-0418">Kinase</keyword>
<gene>
    <name evidence="1" type="ORF">Q605_AUC00142G0001</name>
</gene>
<dbReference type="Gene3D" id="1.20.1090.10">
    <property type="entry name" value="Dehydroquinate synthase-like - alpha domain"/>
    <property type="match status" value="1"/>
</dbReference>